<evidence type="ECO:0000313" key="1">
    <source>
        <dbReference type="EMBL" id="GAU90469.1"/>
    </source>
</evidence>
<comment type="caution">
    <text evidence="1">The sequence shown here is derived from an EMBL/GenBank/DDBJ whole genome shotgun (WGS) entry which is preliminary data.</text>
</comment>
<protein>
    <submittedName>
        <fullName evidence="1">Uncharacterized protein</fullName>
    </submittedName>
</protein>
<evidence type="ECO:0000313" key="2">
    <source>
        <dbReference type="Proteomes" id="UP000186922"/>
    </source>
</evidence>
<accession>A0A1D1UL67</accession>
<proteinExistence type="predicted"/>
<sequence>MGRLTFAPQKPPTNSASVQLLAILGQFVDVSASRLVSQLNQAWWVRQGVSQTDCGLGLTFISRFSMMEALLALLKVLSPSAE</sequence>
<organism evidence="1 2">
    <name type="scientific">Ramazzottius varieornatus</name>
    <name type="common">Water bear</name>
    <name type="synonym">Tardigrade</name>
    <dbReference type="NCBI Taxonomy" id="947166"/>
    <lineage>
        <taxon>Eukaryota</taxon>
        <taxon>Metazoa</taxon>
        <taxon>Ecdysozoa</taxon>
        <taxon>Tardigrada</taxon>
        <taxon>Eutardigrada</taxon>
        <taxon>Parachela</taxon>
        <taxon>Hypsibioidea</taxon>
        <taxon>Ramazzottiidae</taxon>
        <taxon>Ramazzottius</taxon>
    </lineage>
</organism>
<dbReference type="AlphaFoldDB" id="A0A1D1UL67"/>
<dbReference type="Proteomes" id="UP000186922">
    <property type="component" value="Unassembled WGS sequence"/>
</dbReference>
<dbReference type="EMBL" id="BDGG01000001">
    <property type="protein sequence ID" value="GAU90469.1"/>
    <property type="molecule type" value="Genomic_DNA"/>
</dbReference>
<gene>
    <name evidence="1" type="primary">RvY_02878-1</name>
    <name evidence="1" type="synonym">RvY_02878.1</name>
    <name evidence="1" type="ORF">RvY_02878</name>
</gene>
<name>A0A1D1UL67_RAMVA</name>
<reference evidence="1 2" key="1">
    <citation type="journal article" date="2016" name="Nat. Commun.">
        <title>Extremotolerant tardigrade genome and improved radiotolerance of human cultured cells by tardigrade-unique protein.</title>
        <authorList>
            <person name="Hashimoto T."/>
            <person name="Horikawa D.D."/>
            <person name="Saito Y."/>
            <person name="Kuwahara H."/>
            <person name="Kozuka-Hata H."/>
            <person name="Shin-I T."/>
            <person name="Minakuchi Y."/>
            <person name="Ohishi K."/>
            <person name="Motoyama A."/>
            <person name="Aizu T."/>
            <person name="Enomoto A."/>
            <person name="Kondo K."/>
            <person name="Tanaka S."/>
            <person name="Hara Y."/>
            <person name="Koshikawa S."/>
            <person name="Sagara H."/>
            <person name="Miura T."/>
            <person name="Yokobori S."/>
            <person name="Miyagawa K."/>
            <person name="Suzuki Y."/>
            <person name="Kubo T."/>
            <person name="Oyama M."/>
            <person name="Kohara Y."/>
            <person name="Fujiyama A."/>
            <person name="Arakawa K."/>
            <person name="Katayama T."/>
            <person name="Toyoda A."/>
            <person name="Kunieda T."/>
        </authorList>
    </citation>
    <scope>NUCLEOTIDE SEQUENCE [LARGE SCALE GENOMIC DNA]</scope>
    <source>
        <strain evidence="1 2">YOKOZUNA-1</strain>
    </source>
</reference>
<keyword evidence="2" id="KW-1185">Reference proteome</keyword>